<dbReference type="OrthoDB" id="10451382at2759"/>
<proteinExistence type="predicted"/>
<evidence type="ECO:0000313" key="3">
    <source>
        <dbReference type="Proteomes" id="UP000799750"/>
    </source>
</evidence>
<keyword evidence="1" id="KW-0472">Membrane</keyword>
<reference evidence="2" key="1">
    <citation type="journal article" date="2020" name="Stud. Mycol.">
        <title>101 Dothideomycetes genomes: a test case for predicting lifestyles and emergence of pathogens.</title>
        <authorList>
            <person name="Haridas S."/>
            <person name="Albert R."/>
            <person name="Binder M."/>
            <person name="Bloem J."/>
            <person name="Labutti K."/>
            <person name="Salamov A."/>
            <person name="Andreopoulos B."/>
            <person name="Baker S."/>
            <person name="Barry K."/>
            <person name="Bills G."/>
            <person name="Bluhm B."/>
            <person name="Cannon C."/>
            <person name="Castanera R."/>
            <person name="Culley D."/>
            <person name="Daum C."/>
            <person name="Ezra D."/>
            <person name="Gonzalez J."/>
            <person name="Henrissat B."/>
            <person name="Kuo A."/>
            <person name="Liang C."/>
            <person name="Lipzen A."/>
            <person name="Lutzoni F."/>
            <person name="Magnuson J."/>
            <person name="Mondo S."/>
            <person name="Nolan M."/>
            <person name="Ohm R."/>
            <person name="Pangilinan J."/>
            <person name="Park H.-J."/>
            <person name="Ramirez L."/>
            <person name="Alfaro M."/>
            <person name="Sun H."/>
            <person name="Tritt A."/>
            <person name="Yoshinaga Y."/>
            <person name="Zwiers L.-H."/>
            <person name="Turgeon B."/>
            <person name="Goodwin S."/>
            <person name="Spatafora J."/>
            <person name="Crous P."/>
            <person name="Grigoriev I."/>
        </authorList>
    </citation>
    <scope>NUCLEOTIDE SEQUENCE</scope>
    <source>
        <strain evidence="2">CBS 269.34</strain>
    </source>
</reference>
<keyword evidence="1" id="KW-0812">Transmembrane</keyword>
<sequence length="104" mass="11492">MAVRPPIWILLLLPLLPIIPVLLIIQLATAGSDEGGISKLFLVGFELGLLAVGVIACLAIRRMRRTDGAMLELNTMEQENSRSLRSLRRGNEAVRMQLARRTDS</sequence>
<feature type="transmembrane region" description="Helical" evidence="1">
    <location>
        <begin position="40"/>
        <end position="60"/>
    </location>
</feature>
<keyword evidence="3" id="KW-1185">Reference proteome</keyword>
<protein>
    <submittedName>
        <fullName evidence="2">Uncharacterized protein</fullName>
    </submittedName>
</protein>
<evidence type="ECO:0000256" key="1">
    <source>
        <dbReference type="SAM" id="Phobius"/>
    </source>
</evidence>
<dbReference type="Proteomes" id="UP000799750">
    <property type="component" value="Unassembled WGS sequence"/>
</dbReference>
<organism evidence="2 3">
    <name type="scientific">Lophium mytilinum</name>
    <dbReference type="NCBI Taxonomy" id="390894"/>
    <lineage>
        <taxon>Eukaryota</taxon>
        <taxon>Fungi</taxon>
        <taxon>Dikarya</taxon>
        <taxon>Ascomycota</taxon>
        <taxon>Pezizomycotina</taxon>
        <taxon>Dothideomycetes</taxon>
        <taxon>Pleosporomycetidae</taxon>
        <taxon>Mytilinidiales</taxon>
        <taxon>Mytilinidiaceae</taxon>
        <taxon>Lophium</taxon>
    </lineage>
</organism>
<dbReference type="EMBL" id="MU004181">
    <property type="protein sequence ID" value="KAF2503012.1"/>
    <property type="molecule type" value="Genomic_DNA"/>
</dbReference>
<evidence type="ECO:0000313" key="2">
    <source>
        <dbReference type="EMBL" id="KAF2503012.1"/>
    </source>
</evidence>
<keyword evidence="1" id="KW-1133">Transmembrane helix</keyword>
<feature type="transmembrane region" description="Helical" evidence="1">
    <location>
        <begin position="7"/>
        <end position="28"/>
    </location>
</feature>
<dbReference type="AlphaFoldDB" id="A0A6A6RF83"/>
<accession>A0A6A6RF83</accession>
<name>A0A6A6RF83_9PEZI</name>
<gene>
    <name evidence="2" type="ORF">BU16DRAFT_521641</name>
</gene>